<dbReference type="Gene3D" id="3.60.15.10">
    <property type="entry name" value="Ribonuclease Z/Hydroxyacylglutathione hydrolase-like"/>
    <property type="match status" value="1"/>
</dbReference>
<dbReference type="InterPro" id="IPR001279">
    <property type="entry name" value="Metallo-B-lactamas"/>
</dbReference>
<dbReference type="KEGG" id="dpf:ON006_10020"/>
<organism evidence="2 3">
    <name type="scientific">Dyadobacter pollutisoli</name>
    <dbReference type="NCBI Taxonomy" id="2910158"/>
    <lineage>
        <taxon>Bacteria</taxon>
        <taxon>Pseudomonadati</taxon>
        <taxon>Bacteroidota</taxon>
        <taxon>Cytophagia</taxon>
        <taxon>Cytophagales</taxon>
        <taxon>Spirosomataceae</taxon>
        <taxon>Dyadobacter</taxon>
    </lineage>
</organism>
<dbReference type="InterPro" id="IPR036866">
    <property type="entry name" value="RibonucZ/Hydroxyglut_hydro"/>
</dbReference>
<dbReference type="Proteomes" id="UP001164653">
    <property type="component" value="Chromosome"/>
</dbReference>
<reference evidence="2" key="1">
    <citation type="submission" date="2022-11" db="EMBL/GenBank/DDBJ databases">
        <title>Dyadobacter pollutisoli sp. nov., isolated from plastic dumped soil.</title>
        <authorList>
            <person name="Kim J.M."/>
            <person name="Kim K.R."/>
            <person name="Lee J.K."/>
            <person name="Hao L."/>
            <person name="Jeon C.O."/>
        </authorList>
    </citation>
    <scope>NUCLEOTIDE SEQUENCE</scope>
    <source>
        <strain evidence="2">U1</strain>
    </source>
</reference>
<dbReference type="Pfam" id="PF00753">
    <property type="entry name" value="Lactamase_B"/>
    <property type="match status" value="1"/>
</dbReference>
<dbReference type="SMART" id="SM00849">
    <property type="entry name" value="Lactamase_B"/>
    <property type="match status" value="1"/>
</dbReference>
<dbReference type="AlphaFoldDB" id="A0A9E8NGQ4"/>
<dbReference type="CDD" id="cd07721">
    <property type="entry name" value="yflN-like_MBL-fold"/>
    <property type="match status" value="1"/>
</dbReference>
<evidence type="ECO:0000259" key="1">
    <source>
        <dbReference type="SMART" id="SM00849"/>
    </source>
</evidence>
<proteinExistence type="predicted"/>
<sequence length="233" mass="25397">MKQISKHLYQISLGSVNTFLIEDNGLTLVDTGFKSSRDKIFQAIRNGGKKPDDIKQVILTHSHPDHSGSVADIKRTLGVPVYAHPDDAILVEAGIGGRLPHQPSPGLANWLLFRLFIKNSPNETEMCRIDERIQDGDILPIAGGIQVIHTPGHSKGHVSLLLKADRVLIGGDICANMFGLDLSTVYEDRQLGVQSILKVAEQNFDKAVFGHGKPIICGANVKLKHKFSSLANT</sequence>
<dbReference type="PANTHER" id="PTHR42951">
    <property type="entry name" value="METALLO-BETA-LACTAMASE DOMAIN-CONTAINING"/>
    <property type="match status" value="1"/>
</dbReference>
<dbReference type="SUPFAM" id="SSF56281">
    <property type="entry name" value="Metallo-hydrolase/oxidoreductase"/>
    <property type="match status" value="1"/>
</dbReference>
<dbReference type="InterPro" id="IPR050855">
    <property type="entry name" value="NDM-1-like"/>
</dbReference>
<accession>A0A9E8NGQ4</accession>
<dbReference type="PANTHER" id="PTHR42951:SF17">
    <property type="entry name" value="METALLO-BETA-LACTAMASE DOMAIN-CONTAINING PROTEIN"/>
    <property type="match status" value="1"/>
</dbReference>
<dbReference type="RefSeq" id="WP_244824349.1">
    <property type="nucleotide sequence ID" value="NZ_CP112998.1"/>
</dbReference>
<gene>
    <name evidence="2" type="ORF">ON006_10020</name>
</gene>
<name>A0A9E8NGQ4_9BACT</name>
<feature type="domain" description="Metallo-beta-lactamase" evidence="1">
    <location>
        <begin position="15"/>
        <end position="211"/>
    </location>
</feature>
<protein>
    <submittedName>
        <fullName evidence="2">MBL fold metallo-hydrolase</fullName>
    </submittedName>
</protein>
<keyword evidence="3" id="KW-1185">Reference proteome</keyword>
<evidence type="ECO:0000313" key="3">
    <source>
        <dbReference type="Proteomes" id="UP001164653"/>
    </source>
</evidence>
<dbReference type="EMBL" id="CP112998">
    <property type="protein sequence ID" value="WAC14276.1"/>
    <property type="molecule type" value="Genomic_DNA"/>
</dbReference>
<evidence type="ECO:0000313" key="2">
    <source>
        <dbReference type="EMBL" id="WAC14276.1"/>
    </source>
</evidence>